<name>A0A063YB53_9BACT</name>
<evidence type="ECO:0000313" key="2">
    <source>
        <dbReference type="Proteomes" id="UP000294882"/>
    </source>
</evidence>
<sequence length="84" mass="10022">MFKELLASYCLGVIFYNNKKLEEDYGLLDKITNKNFIDAIESATVTISYYRDNEMKRKYHTNDSNLINYENYKIFEKIISKISM</sequence>
<accession>A0A063YB53</accession>
<dbReference type="RefSeq" id="WP_036443111.1">
    <property type="nucleotide sequence ID" value="NZ_JAQTIP010000005.1"/>
</dbReference>
<dbReference type="EMBL" id="SOCH01000003">
    <property type="protein sequence ID" value="TDU97832.1"/>
    <property type="molecule type" value="Genomic_DNA"/>
</dbReference>
<proteinExistence type="predicted"/>
<organism evidence="1 2">
    <name type="scientific">Metamycoplasma hyosynoviae</name>
    <dbReference type="NCBI Taxonomy" id="29559"/>
    <lineage>
        <taxon>Bacteria</taxon>
        <taxon>Bacillati</taxon>
        <taxon>Mycoplasmatota</taxon>
        <taxon>Mycoplasmoidales</taxon>
        <taxon>Metamycoplasmataceae</taxon>
        <taxon>Metamycoplasma</taxon>
    </lineage>
</organism>
<comment type="caution">
    <text evidence="1">The sequence shown here is derived from an EMBL/GenBank/DDBJ whole genome shotgun (WGS) entry which is preliminary data.</text>
</comment>
<reference evidence="1 2" key="1">
    <citation type="submission" date="2019-03" db="EMBL/GenBank/DDBJ databases">
        <title>Genomic Encyclopedia of Archaeal and Bacterial Type Strains, Phase II (KMG-II): from individual species to whole genera.</title>
        <authorList>
            <person name="Goeker M."/>
        </authorList>
    </citation>
    <scope>NUCLEOTIDE SEQUENCE [LARGE SCALE GENOMIC DNA]</scope>
    <source>
        <strain evidence="1 2">ATCC 25591</strain>
    </source>
</reference>
<dbReference type="AlphaFoldDB" id="A0A063YB53"/>
<dbReference type="Proteomes" id="UP000294882">
    <property type="component" value="Unassembled WGS sequence"/>
</dbReference>
<protein>
    <submittedName>
        <fullName evidence="1">Uncharacterized protein</fullName>
    </submittedName>
</protein>
<evidence type="ECO:0000313" key="1">
    <source>
        <dbReference type="EMBL" id="TDU97832.1"/>
    </source>
</evidence>
<gene>
    <name evidence="1" type="ORF">JN03_0351</name>
</gene>